<evidence type="ECO:0000256" key="2">
    <source>
        <dbReference type="ARBA" id="ARBA00010170"/>
    </source>
</evidence>
<reference evidence="8" key="1">
    <citation type="submission" date="2021-01" db="UniProtKB">
        <authorList>
            <consortium name="EnsemblMetazoa"/>
        </authorList>
    </citation>
    <scope>IDENTIFICATION</scope>
</reference>
<feature type="transmembrane region" description="Helical" evidence="6">
    <location>
        <begin position="500"/>
        <end position="519"/>
    </location>
</feature>
<sequence length="1004" mass="113624">MGNPLVSSYKGAFVATRIFSTVTGGIRWPSDTLRGCPRLSYWLLESGLFFFPFIVGGLLLDSLVRNYYLDFYSACGIFAALSFVLVIVLWVVCEVRRGHIVAPEYTDDDMVHSKDKWPCAYRPFPCAFLYAITAACLEASVLYLNFWLSHRKVIKYWTVEMLIRHLLWLADCVTFHSLAVEAPVETASFQPPIGAFHETWYQPLMRPFYLGCLVGGAVFLREVPVEGMNHMLVPFLDTFICLLPLLWLLGVLAPLDALKLWAGEWISTTLFGGSPTPSELSLFTKLLASLTVTAVCYYLQSYKALFACVSGFVLALHYAHLQRWWVAIQHTVIAVLSAIATIKEDAVSSEAELSLGIILAVILVISEILSSLQRVTFLGGLFLNPLWNNFRETRKTSINGIVHILIQGLLVHSDALQRVLVTISLVKSYREIFQRTRTSILVSVCTIVFRACSGDLRVLPACVLFVTLSITWRTLMGFLERLYTVGVILSSSIVITKQRLQHNWILFALNITLFPWLLLVSASTAFLESPLLALFSLPIFLPGFPRPRRFWPFRDLMDQQNITRSETQDAAITIKGDIVFYAQFIPRLIEKLESPISRGLFGSLQAGSCILARHQNRLVLLRVIEAGYLFRCVEAKGLELQETSCHSLEAATVDQIIDECFLKVQVGCGNPYAMNSFRPRARTHVVTYSSARNVLNGVIDQPAFNEAMLNNFSRVLLWILLHQQARSIRENNNYSDADIAGSTDMLSEHSRYRPRKSWWLLMSQETSSFRRYPSRLFVDSWMTLVAIHIRRSFPDIVMAVAEEPSLCVDYRQVCDFCYRAVFPDGPLSPSIIHQAFNGKYAKELPLDLHELVRQAVQYTTKLAVDTVIIGEAETETELARILRDYDARWFIGIEGSAQWNKCVTDEIPYMFSIAHDASDDVYTSHLLSLILDEPVYVGTLSGPTVDAIWATLSLELLYITNDDDERYSIQAHPWLLRNLAIQAADPPLGYPVYIDRVRYLTAFN</sequence>
<comment type="similarity">
    <text evidence="2 6">Belongs to the pecanex family.</text>
</comment>
<feature type="transmembrane region" description="Helical" evidence="6">
    <location>
        <begin position="280"/>
        <end position="299"/>
    </location>
</feature>
<dbReference type="PANTHER" id="PTHR12372">
    <property type="entry name" value="PECANEX"/>
    <property type="match status" value="1"/>
</dbReference>
<dbReference type="InterPro" id="IPR039797">
    <property type="entry name" value="Pecanex"/>
</dbReference>
<feature type="transmembrane region" description="Helical" evidence="6">
    <location>
        <begin position="354"/>
        <end position="372"/>
    </location>
</feature>
<evidence type="ECO:0000256" key="6">
    <source>
        <dbReference type="RuleBase" id="RU367089"/>
    </source>
</evidence>
<name>A0A7M7JE09_VARDE</name>
<dbReference type="AlphaFoldDB" id="A0A7M7JE09"/>
<keyword evidence="5 6" id="KW-0472">Membrane</keyword>
<feature type="domain" description="Pecanex C-terminal" evidence="7">
    <location>
        <begin position="848"/>
        <end position="995"/>
    </location>
</feature>
<evidence type="ECO:0000256" key="5">
    <source>
        <dbReference type="ARBA" id="ARBA00023136"/>
    </source>
</evidence>
<dbReference type="InterPro" id="IPR007735">
    <property type="entry name" value="Pecanex_C"/>
</dbReference>
<evidence type="ECO:0000259" key="7">
    <source>
        <dbReference type="Pfam" id="PF05041"/>
    </source>
</evidence>
<keyword evidence="3 6" id="KW-0812">Transmembrane</keyword>
<feature type="transmembrane region" description="Helical" evidence="6">
    <location>
        <begin position="127"/>
        <end position="149"/>
    </location>
</feature>
<evidence type="ECO:0000256" key="4">
    <source>
        <dbReference type="ARBA" id="ARBA00022989"/>
    </source>
</evidence>
<dbReference type="EnsemblMetazoa" id="XM_022794987">
    <property type="protein sequence ID" value="XP_022650722"/>
    <property type="gene ID" value="LOC111245945"/>
</dbReference>
<organism evidence="8 9">
    <name type="scientific">Varroa destructor</name>
    <name type="common">Honeybee mite</name>
    <dbReference type="NCBI Taxonomy" id="109461"/>
    <lineage>
        <taxon>Eukaryota</taxon>
        <taxon>Metazoa</taxon>
        <taxon>Ecdysozoa</taxon>
        <taxon>Arthropoda</taxon>
        <taxon>Chelicerata</taxon>
        <taxon>Arachnida</taxon>
        <taxon>Acari</taxon>
        <taxon>Parasitiformes</taxon>
        <taxon>Mesostigmata</taxon>
        <taxon>Gamasina</taxon>
        <taxon>Dermanyssoidea</taxon>
        <taxon>Varroidae</taxon>
        <taxon>Varroa</taxon>
    </lineage>
</organism>
<feature type="transmembrane region" description="Helical" evidence="6">
    <location>
        <begin position="39"/>
        <end position="59"/>
    </location>
</feature>
<proteinExistence type="inferred from homology"/>
<protein>
    <recommendedName>
        <fullName evidence="6">Pecanex-like protein</fullName>
    </recommendedName>
</protein>
<dbReference type="RefSeq" id="XP_022650722.1">
    <property type="nucleotide sequence ID" value="XM_022794987.1"/>
</dbReference>
<evidence type="ECO:0000256" key="3">
    <source>
        <dbReference type="ARBA" id="ARBA00022692"/>
    </source>
</evidence>
<evidence type="ECO:0000313" key="8">
    <source>
        <dbReference type="EnsemblMetazoa" id="XP_022650722"/>
    </source>
</evidence>
<dbReference type="GeneID" id="111245945"/>
<feature type="transmembrane region" description="Helical" evidence="6">
    <location>
        <begin position="232"/>
        <end position="255"/>
    </location>
</feature>
<comment type="subcellular location">
    <subcellularLocation>
        <location evidence="1 6">Membrane</location>
        <topology evidence="1 6">Multi-pass membrane protein</topology>
    </subcellularLocation>
</comment>
<evidence type="ECO:0000313" key="9">
    <source>
        <dbReference type="Proteomes" id="UP000594260"/>
    </source>
</evidence>
<dbReference type="GO" id="GO:0016020">
    <property type="term" value="C:membrane"/>
    <property type="evidence" value="ECO:0007669"/>
    <property type="project" value="UniProtKB-SubCell"/>
</dbReference>
<keyword evidence="9" id="KW-1185">Reference proteome</keyword>
<evidence type="ECO:0000256" key="1">
    <source>
        <dbReference type="ARBA" id="ARBA00004141"/>
    </source>
</evidence>
<dbReference type="PANTHER" id="PTHR12372:SF6">
    <property type="entry name" value="PECANEX-LIKE PROTEIN 4"/>
    <property type="match status" value="1"/>
</dbReference>
<feature type="transmembrane region" description="Helical" evidence="6">
    <location>
        <begin position="304"/>
        <end position="320"/>
    </location>
</feature>
<dbReference type="Proteomes" id="UP000594260">
    <property type="component" value="Unplaced"/>
</dbReference>
<feature type="transmembrane region" description="Helical" evidence="6">
    <location>
        <begin position="71"/>
        <end position="92"/>
    </location>
</feature>
<feature type="transmembrane region" description="Helical" evidence="6">
    <location>
        <begin position="326"/>
        <end position="342"/>
    </location>
</feature>
<keyword evidence="4 6" id="KW-1133">Transmembrane helix</keyword>
<accession>A0A7M7JE09</accession>
<dbReference type="Pfam" id="PF05041">
    <property type="entry name" value="Pecanex_C"/>
    <property type="match status" value="1"/>
</dbReference>